<organism evidence="2 3">
    <name type="scientific">Alteromonas genovensis</name>
    <dbReference type="NCBI Taxonomy" id="471225"/>
    <lineage>
        <taxon>Bacteria</taxon>
        <taxon>Pseudomonadati</taxon>
        <taxon>Pseudomonadota</taxon>
        <taxon>Gammaproteobacteria</taxon>
        <taxon>Alteromonadales</taxon>
        <taxon>Alteromonadaceae</taxon>
        <taxon>Alteromonas/Salinimonas group</taxon>
        <taxon>Alteromonas</taxon>
    </lineage>
</organism>
<dbReference type="RefSeq" id="WP_163107443.1">
    <property type="nucleotide sequence ID" value="NZ_JAAAWO010000013.1"/>
</dbReference>
<evidence type="ECO:0000313" key="2">
    <source>
        <dbReference type="EMBL" id="NDW16881.1"/>
    </source>
</evidence>
<keyword evidence="1" id="KW-0732">Signal</keyword>
<protein>
    <submittedName>
        <fullName evidence="2">DUF4198 domain-containing protein</fullName>
    </submittedName>
</protein>
<dbReference type="EMBL" id="JAAAWO010000013">
    <property type="protein sequence ID" value="NDW16881.1"/>
    <property type="molecule type" value="Genomic_DNA"/>
</dbReference>
<dbReference type="Proteomes" id="UP000471381">
    <property type="component" value="Unassembled WGS sequence"/>
</dbReference>
<gene>
    <name evidence="2" type="ORF">GTQ48_15310</name>
</gene>
<name>A0A6N9TIB1_9ALTE</name>
<sequence length="280" mass="30887">MKALTIQKALIESLTALAVAAYAPFSLAHDFWLEPTQFHFEEASPVAVQFKVGHKEDIDSWNLTWDKIVALRNYTSTGVEDMAAGIIPKSSLLPGVAKTSTLQAGSYIIGFESYHSTSVLKADKFNDYAKKEGLKEVVEYRKDKGLEGYDGEELYSRKAKAIVQVGETLTDNVTKPIGHTLEIVPLSHPFTLGEDNSLTVQVLFKGKPLQDALIDSVPLKNATHETQSFLTDENGQATFTFKASGAVKLNCVWGVPLQSNIKADFETYFSSLTFTVNREK</sequence>
<comment type="caution">
    <text evidence="2">The sequence shown here is derived from an EMBL/GenBank/DDBJ whole genome shotgun (WGS) entry which is preliminary data.</text>
</comment>
<feature type="chain" id="PRO_5027085722" evidence="1">
    <location>
        <begin position="29"/>
        <end position="280"/>
    </location>
</feature>
<accession>A0A6N9TIB1</accession>
<proteinExistence type="predicted"/>
<evidence type="ECO:0000313" key="3">
    <source>
        <dbReference type="Proteomes" id="UP000471381"/>
    </source>
</evidence>
<evidence type="ECO:0000256" key="1">
    <source>
        <dbReference type="SAM" id="SignalP"/>
    </source>
</evidence>
<reference evidence="2 3" key="1">
    <citation type="submission" date="2020-01" db="EMBL/GenBank/DDBJ databases">
        <title>Genomes of bacteria type strains.</title>
        <authorList>
            <person name="Chen J."/>
            <person name="Zhu S."/>
            <person name="Yang J."/>
        </authorList>
    </citation>
    <scope>NUCLEOTIDE SEQUENCE [LARGE SCALE GENOMIC DNA]</scope>
    <source>
        <strain evidence="2 3">LMG 24078</strain>
    </source>
</reference>
<feature type="signal peptide" evidence="1">
    <location>
        <begin position="1"/>
        <end position="28"/>
    </location>
</feature>
<dbReference type="AlphaFoldDB" id="A0A6N9TIB1"/>
<keyword evidence="3" id="KW-1185">Reference proteome</keyword>
<dbReference type="Pfam" id="PF10670">
    <property type="entry name" value="DUF4198"/>
    <property type="match status" value="1"/>
</dbReference>
<dbReference type="InterPro" id="IPR019613">
    <property type="entry name" value="DUF4198"/>
</dbReference>